<evidence type="ECO:0000256" key="1">
    <source>
        <dbReference type="ARBA" id="ARBA00001946"/>
    </source>
</evidence>
<comment type="catalytic activity">
    <reaction evidence="7">
        <text>(2R)-O-phospho-3-sulfolactate + H2O = (2R)-3-sulfolactate + phosphate</text>
        <dbReference type="Rhea" id="RHEA:23416"/>
        <dbReference type="ChEBI" id="CHEBI:15377"/>
        <dbReference type="ChEBI" id="CHEBI:15597"/>
        <dbReference type="ChEBI" id="CHEBI:43474"/>
        <dbReference type="ChEBI" id="CHEBI:58738"/>
        <dbReference type="EC" id="3.1.3.71"/>
    </reaction>
</comment>
<evidence type="ECO:0000313" key="8">
    <source>
        <dbReference type="EMBL" id="QDT16061.1"/>
    </source>
</evidence>
<comment type="cofactor">
    <cofactor evidence="1">
        <name>Mg(2+)</name>
        <dbReference type="ChEBI" id="CHEBI:18420"/>
    </cofactor>
</comment>
<keyword evidence="9" id="KW-1185">Reference proteome</keyword>
<accession>A0A517P9L0</accession>
<dbReference type="GO" id="GO:0050545">
    <property type="term" value="F:sulfopyruvate decarboxylase activity"/>
    <property type="evidence" value="ECO:0007669"/>
    <property type="project" value="TreeGrafter"/>
</dbReference>
<dbReference type="PANTHER" id="PTHR37311">
    <property type="entry name" value="2-PHOSPHOSULFOLACTATE PHOSPHATASE-RELATED"/>
    <property type="match status" value="1"/>
</dbReference>
<comment type="similarity">
    <text evidence="2">Belongs to the ComB family.</text>
</comment>
<evidence type="ECO:0000313" key="9">
    <source>
        <dbReference type="Proteomes" id="UP000318741"/>
    </source>
</evidence>
<dbReference type="PANTHER" id="PTHR37311:SF1">
    <property type="entry name" value="2-PHOSPHOSULFOLACTATE PHOSPHATASE-RELATED"/>
    <property type="match status" value="1"/>
</dbReference>
<dbReference type="SUPFAM" id="SSF142823">
    <property type="entry name" value="ComB-like"/>
    <property type="match status" value="1"/>
</dbReference>
<name>A0A517P9L0_9PLAN</name>
<dbReference type="GO" id="GO:0050532">
    <property type="term" value="F:2-phosphosulfolactate phosphatase activity"/>
    <property type="evidence" value="ECO:0007669"/>
    <property type="project" value="UniProtKB-EC"/>
</dbReference>
<dbReference type="Pfam" id="PF04029">
    <property type="entry name" value="2-ph_phosp"/>
    <property type="match status" value="1"/>
</dbReference>
<evidence type="ECO:0000256" key="5">
    <source>
        <dbReference type="ARBA" id="ARBA00022801"/>
    </source>
</evidence>
<dbReference type="KEGG" id="acaf:CA12_21590"/>
<dbReference type="Gene3D" id="3.90.1560.10">
    <property type="entry name" value="ComB-like"/>
    <property type="match status" value="1"/>
</dbReference>
<protein>
    <recommendedName>
        <fullName evidence="4">Probable 2-phosphosulfolactate phosphatase</fullName>
        <ecNumber evidence="3">3.1.3.71</ecNumber>
    </recommendedName>
</protein>
<evidence type="ECO:0000256" key="4">
    <source>
        <dbReference type="ARBA" id="ARBA00021948"/>
    </source>
</evidence>
<evidence type="ECO:0000256" key="2">
    <source>
        <dbReference type="ARBA" id="ARBA00009997"/>
    </source>
</evidence>
<evidence type="ECO:0000256" key="7">
    <source>
        <dbReference type="ARBA" id="ARBA00033711"/>
    </source>
</evidence>
<evidence type="ECO:0000256" key="3">
    <source>
        <dbReference type="ARBA" id="ARBA00012953"/>
    </source>
</evidence>
<dbReference type="OrthoDB" id="4913at2"/>
<keyword evidence="6" id="KW-0460">Magnesium</keyword>
<dbReference type="EC" id="3.1.3.71" evidence="3"/>
<reference evidence="8 9" key="1">
    <citation type="submission" date="2019-02" db="EMBL/GenBank/DDBJ databases">
        <title>Deep-cultivation of Planctomycetes and their phenomic and genomic characterization uncovers novel biology.</title>
        <authorList>
            <person name="Wiegand S."/>
            <person name="Jogler M."/>
            <person name="Boedeker C."/>
            <person name="Pinto D."/>
            <person name="Vollmers J."/>
            <person name="Rivas-Marin E."/>
            <person name="Kohn T."/>
            <person name="Peeters S.H."/>
            <person name="Heuer A."/>
            <person name="Rast P."/>
            <person name="Oberbeckmann S."/>
            <person name="Bunk B."/>
            <person name="Jeske O."/>
            <person name="Meyerdierks A."/>
            <person name="Storesund J.E."/>
            <person name="Kallscheuer N."/>
            <person name="Luecker S."/>
            <person name="Lage O.M."/>
            <person name="Pohl T."/>
            <person name="Merkel B.J."/>
            <person name="Hornburger P."/>
            <person name="Mueller R.-W."/>
            <person name="Bruemmer F."/>
            <person name="Labrenz M."/>
            <person name="Spormann A.M."/>
            <person name="Op den Camp H."/>
            <person name="Overmann J."/>
            <person name="Amann R."/>
            <person name="Jetten M.S.M."/>
            <person name="Mascher T."/>
            <person name="Medema M.H."/>
            <person name="Devos D.P."/>
            <person name="Kaster A.-K."/>
            <person name="Ovreas L."/>
            <person name="Rohde M."/>
            <person name="Galperin M.Y."/>
            <person name="Jogler C."/>
        </authorList>
    </citation>
    <scope>NUCLEOTIDE SEQUENCE [LARGE SCALE GENOMIC DNA]</scope>
    <source>
        <strain evidence="8 9">CA12</strain>
    </source>
</reference>
<gene>
    <name evidence="8" type="primary">comB</name>
    <name evidence="8" type="ORF">CA12_21590</name>
</gene>
<proteinExistence type="inferred from homology"/>
<dbReference type="Proteomes" id="UP000318741">
    <property type="component" value="Chromosome"/>
</dbReference>
<dbReference type="AlphaFoldDB" id="A0A517P9L0"/>
<dbReference type="GO" id="GO:0000287">
    <property type="term" value="F:magnesium ion binding"/>
    <property type="evidence" value="ECO:0007669"/>
    <property type="project" value="InterPro"/>
</dbReference>
<evidence type="ECO:0000256" key="6">
    <source>
        <dbReference type="ARBA" id="ARBA00022842"/>
    </source>
</evidence>
<sequence>MPRLIHVHLVPSLFAPAMLAGGTAVVIDVLRASTTVCHALHAGADRVVPCGSVEDARETAAKLRAAGEPALLAGERGCVIVDGFDLGNTPTDFTPESVGGRPVVLTTTNGTAALLRCLEAEEVLVGSFGNLSAICAHLSADGSDERPVHFVCAGTDRNVTLEDALFAGRAANRLLAAGVGRIDHHDGDPTRLATAFAAAHPDTAAALADSRGGRNLAKLGRGEDIAVCAAVDSAPVLPRLTGDALRSVS</sequence>
<dbReference type="InterPro" id="IPR036702">
    <property type="entry name" value="ComB-like_sf"/>
</dbReference>
<organism evidence="8 9">
    <name type="scientific">Alienimonas californiensis</name>
    <dbReference type="NCBI Taxonomy" id="2527989"/>
    <lineage>
        <taxon>Bacteria</taxon>
        <taxon>Pseudomonadati</taxon>
        <taxon>Planctomycetota</taxon>
        <taxon>Planctomycetia</taxon>
        <taxon>Planctomycetales</taxon>
        <taxon>Planctomycetaceae</taxon>
        <taxon>Alienimonas</taxon>
    </lineage>
</organism>
<dbReference type="EMBL" id="CP036265">
    <property type="protein sequence ID" value="QDT16061.1"/>
    <property type="molecule type" value="Genomic_DNA"/>
</dbReference>
<dbReference type="InterPro" id="IPR005238">
    <property type="entry name" value="ComB-like"/>
</dbReference>
<keyword evidence="5 8" id="KW-0378">Hydrolase</keyword>
<dbReference type="RefSeq" id="WP_145358937.1">
    <property type="nucleotide sequence ID" value="NZ_CP036265.1"/>
</dbReference>